<evidence type="ECO:0000313" key="4">
    <source>
        <dbReference type="Proteomes" id="UP000807716"/>
    </source>
</evidence>
<reference evidence="3" key="1">
    <citation type="journal article" date="2020" name="Fungal Divers.">
        <title>Resolving the Mortierellaceae phylogeny through synthesis of multi-gene phylogenetics and phylogenomics.</title>
        <authorList>
            <person name="Vandepol N."/>
            <person name="Liber J."/>
            <person name="Desiro A."/>
            <person name="Na H."/>
            <person name="Kennedy M."/>
            <person name="Barry K."/>
            <person name="Grigoriev I.V."/>
            <person name="Miller A.N."/>
            <person name="O'Donnell K."/>
            <person name="Stajich J.E."/>
            <person name="Bonito G."/>
        </authorList>
    </citation>
    <scope>NUCLEOTIDE SEQUENCE</scope>
    <source>
        <strain evidence="3">BC1065</strain>
    </source>
</reference>
<name>A0A9P6QLG7_9FUNG</name>
<comment type="caution">
    <text evidence="3">The sequence shown here is derived from an EMBL/GenBank/DDBJ whole genome shotgun (WGS) entry which is preliminary data.</text>
</comment>
<evidence type="ECO:0000313" key="3">
    <source>
        <dbReference type="EMBL" id="KAG0268428.1"/>
    </source>
</evidence>
<organism evidence="3 4">
    <name type="scientific">Actinomortierella ambigua</name>
    <dbReference type="NCBI Taxonomy" id="1343610"/>
    <lineage>
        <taxon>Eukaryota</taxon>
        <taxon>Fungi</taxon>
        <taxon>Fungi incertae sedis</taxon>
        <taxon>Mucoromycota</taxon>
        <taxon>Mortierellomycotina</taxon>
        <taxon>Mortierellomycetes</taxon>
        <taxon>Mortierellales</taxon>
        <taxon>Mortierellaceae</taxon>
        <taxon>Actinomortierella</taxon>
    </lineage>
</organism>
<dbReference type="InterPro" id="IPR038922">
    <property type="entry name" value="HYPK_UBA"/>
</dbReference>
<keyword evidence="4" id="KW-1185">Reference proteome</keyword>
<evidence type="ECO:0000256" key="1">
    <source>
        <dbReference type="SAM" id="MobiDB-lite"/>
    </source>
</evidence>
<dbReference type="CDD" id="cd14361">
    <property type="entry name" value="UBA_HYPK"/>
    <property type="match status" value="1"/>
</dbReference>
<feature type="compositionally biased region" description="Low complexity" evidence="1">
    <location>
        <begin position="1"/>
        <end position="18"/>
    </location>
</feature>
<dbReference type="GO" id="GO:0050821">
    <property type="term" value="P:protein stabilization"/>
    <property type="evidence" value="ECO:0007669"/>
    <property type="project" value="TreeGrafter"/>
</dbReference>
<dbReference type="PANTHER" id="PTHR31184:SF2">
    <property type="entry name" value="HUNTINGTIN-INTERACTING PROTEIN K"/>
    <property type="match status" value="1"/>
</dbReference>
<dbReference type="OrthoDB" id="285219at2759"/>
<protein>
    <recommendedName>
        <fullName evidence="2">Nascent polypeptide-associated complex subunit alpha-like UBA domain-containing protein</fullName>
    </recommendedName>
</protein>
<dbReference type="Pfam" id="PF19026">
    <property type="entry name" value="UBA_HYPK"/>
    <property type="match status" value="1"/>
</dbReference>
<gene>
    <name evidence="3" type="ORF">DFQ27_006780</name>
</gene>
<feature type="compositionally biased region" description="Low complexity" evidence="1">
    <location>
        <begin position="30"/>
        <end position="44"/>
    </location>
</feature>
<sequence>MASTTKKAPAANAAAKANGTDSKTEKNDGATSPSATDSPAPDANASDDKDKDEVEEEEKQEKGQAGEAKAAMRSMTAYQQEIEREGVDAAKLEKAMAFITEVNKKQKAEKAKQQDVTKVTLAKEDVETLMTEMDLNKPTAEKHLKEHGGNLNKTLEALVNA</sequence>
<dbReference type="Proteomes" id="UP000807716">
    <property type="component" value="Unassembled WGS sequence"/>
</dbReference>
<dbReference type="PANTHER" id="PTHR31184">
    <property type="entry name" value="HUNTINGTIN-INTERACTING PROTEIN K FAMILY MEMBER"/>
    <property type="match status" value="1"/>
</dbReference>
<dbReference type="EMBL" id="JAAAJB010000051">
    <property type="protein sequence ID" value="KAG0268428.1"/>
    <property type="molecule type" value="Genomic_DNA"/>
</dbReference>
<dbReference type="InterPro" id="IPR044034">
    <property type="entry name" value="NAC-like_UBA"/>
</dbReference>
<dbReference type="AlphaFoldDB" id="A0A9P6QLG7"/>
<proteinExistence type="predicted"/>
<accession>A0A9P6QLG7</accession>
<dbReference type="InterPro" id="IPR052617">
    <property type="entry name" value="Huntingtin-int_K"/>
</dbReference>
<dbReference type="GO" id="GO:0043066">
    <property type="term" value="P:negative regulation of apoptotic process"/>
    <property type="evidence" value="ECO:0007669"/>
    <property type="project" value="TreeGrafter"/>
</dbReference>
<feature type="domain" description="Nascent polypeptide-associated complex subunit alpha-like UBA" evidence="2">
    <location>
        <begin position="119"/>
        <end position="159"/>
    </location>
</feature>
<feature type="region of interest" description="Disordered" evidence="1">
    <location>
        <begin position="1"/>
        <end position="77"/>
    </location>
</feature>
<evidence type="ECO:0000259" key="2">
    <source>
        <dbReference type="Pfam" id="PF19026"/>
    </source>
</evidence>